<keyword evidence="4" id="KW-1185">Reference proteome</keyword>
<dbReference type="Gene3D" id="3.40.50.1820">
    <property type="entry name" value="alpha/beta hydrolase"/>
    <property type="match status" value="1"/>
</dbReference>
<evidence type="ECO:0000313" key="4">
    <source>
        <dbReference type="Proteomes" id="UP001149165"/>
    </source>
</evidence>
<dbReference type="PANTHER" id="PTHR48081:SF31">
    <property type="entry name" value="STERYL ACETYL HYDROLASE MUG81-RELATED"/>
    <property type="match status" value="1"/>
</dbReference>
<sequence>GSFQVIVGIWAAITGPFRGERGGTTVFKHVVISMTRMFFDHASIEQLRYVQTSTLRTWRYLFPSKGAENAYRTLMHSRNLKPNIIELDNNTKAFWFGDPEAEKLIIYIPGGAYCIPALPAHFDFVDALQRNLEKHGQRSGVLFLSYDLAPRYKWPRQLEQAVSLLRYATETLGKRSSNIIIQGDSAGGHLALALLSHLAQPHPQSSVPRLSLGEDIRGVLLLSPWIDFGTDWKSFHTNASKDSLSVRGLCLNAEQIFSNEKKDSYSHPLNAPAGWWKSLPVKRIFVGVGGDEILLDSIVALVQNIE</sequence>
<dbReference type="Pfam" id="PF07859">
    <property type="entry name" value="Abhydrolase_3"/>
    <property type="match status" value="1"/>
</dbReference>
<dbReference type="Proteomes" id="UP001149165">
    <property type="component" value="Unassembled WGS sequence"/>
</dbReference>
<gene>
    <name evidence="3" type="ORF">N7456_004375</name>
</gene>
<dbReference type="OrthoDB" id="2152029at2759"/>
<accession>A0A9W9KIH5</accession>
<dbReference type="GO" id="GO:0072330">
    <property type="term" value="P:monocarboxylic acid biosynthetic process"/>
    <property type="evidence" value="ECO:0007669"/>
    <property type="project" value="UniProtKB-ARBA"/>
</dbReference>
<proteinExistence type="predicted"/>
<dbReference type="GO" id="GO:0017000">
    <property type="term" value="P:antibiotic biosynthetic process"/>
    <property type="evidence" value="ECO:0007669"/>
    <property type="project" value="UniProtKB-ARBA"/>
</dbReference>
<feature type="non-terminal residue" evidence="3">
    <location>
        <position position="1"/>
    </location>
</feature>
<dbReference type="InterPro" id="IPR050300">
    <property type="entry name" value="GDXG_lipolytic_enzyme"/>
</dbReference>
<comment type="caution">
    <text evidence="3">The sequence shown here is derived from an EMBL/GenBank/DDBJ whole genome shotgun (WGS) entry which is preliminary data.</text>
</comment>
<reference evidence="3" key="2">
    <citation type="journal article" date="2023" name="IMA Fungus">
        <title>Comparative genomic study of the Penicillium genus elucidates a diverse pangenome and 15 lateral gene transfer events.</title>
        <authorList>
            <person name="Petersen C."/>
            <person name="Sorensen T."/>
            <person name="Nielsen M.R."/>
            <person name="Sondergaard T.E."/>
            <person name="Sorensen J.L."/>
            <person name="Fitzpatrick D.A."/>
            <person name="Frisvad J.C."/>
            <person name="Nielsen K.L."/>
        </authorList>
    </citation>
    <scope>NUCLEOTIDE SEQUENCE</scope>
    <source>
        <strain evidence="3">IBT 30069</strain>
    </source>
</reference>
<name>A0A9W9KIH5_9EURO</name>
<organism evidence="3 4">
    <name type="scientific">Penicillium angulare</name>
    <dbReference type="NCBI Taxonomy" id="116970"/>
    <lineage>
        <taxon>Eukaryota</taxon>
        <taxon>Fungi</taxon>
        <taxon>Dikarya</taxon>
        <taxon>Ascomycota</taxon>
        <taxon>Pezizomycotina</taxon>
        <taxon>Eurotiomycetes</taxon>
        <taxon>Eurotiomycetidae</taxon>
        <taxon>Eurotiales</taxon>
        <taxon>Aspergillaceae</taxon>
        <taxon>Penicillium</taxon>
    </lineage>
</organism>
<evidence type="ECO:0000256" key="1">
    <source>
        <dbReference type="ARBA" id="ARBA00022801"/>
    </source>
</evidence>
<protein>
    <recommendedName>
        <fullName evidence="2">Alpha/beta hydrolase fold-3 domain-containing protein</fullName>
    </recommendedName>
</protein>
<dbReference type="EMBL" id="JAPQKH010000003">
    <property type="protein sequence ID" value="KAJ5107700.1"/>
    <property type="molecule type" value="Genomic_DNA"/>
</dbReference>
<feature type="non-terminal residue" evidence="3">
    <location>
        <position position="306"/>
    </location>
</feature>
<dbReference type="AlphaFoldDB" id="A0A9W9KIH5"/>
<keyword evidence="1" id="KW-0378">Hydrolase</keyword>
<evidence type="ECO:0000313" key="3">
    <source>
        <dbReference type="EMBL" id="KAJ5107700.1"/>
    </source>
</evidence>
<feature type="domain" description="Alpha/beta hydrolase fold-3" evidence="2">
    <location>
        <begin position="105"/>
        <end position="304"/>
    </location>
</feature>
<dbReference type="InterPro" id="IPR013094">
    <property type="entry name" value="AB_hydrolase_3"/>
</dbReference>
<dbReference type="GO" id="GO:0016787">
    <property type="term" value="F:hydrolase activity"/>
    <property type="evidence" value="ECO:0007669"/>
    <property type="project" value="UniProtKB-KW"/>
</dbReference>
<dbReference type="SUPFAM" id="SSF53474">
    <property type="entry name" value="alpha/beta-Hydrolases"/>
    <property type="match status" value="1"/>
</dbReference>
<dbReference type="PANTHER" id="PTHR48081">
    <property type="entry name" value="AB HYDROLASE SUPERFAMILY PROTEIN C4A8.06C"/>
    <property type="match status" value="1"/>
</dbReference>
<reference evidence="3" key="1">
    <citation type="submission" date="2022-11" db="EMBL/GenBank/DDBJ databases">
        <authorList>
            <person name="Petersen C."/>
        </authorList>
    </citation>
    <scope>NUCLEOTIDE SEQUENCE</scope>
    <source>
        <strain evidence="3">IBT 30069</strain>
    </source>
</reference>
<evidence type="ECO:0000259" key="2">
    <source>
        <dbReference type="Pfam" id="PF07859"/>
    </source>
</evidence>
<dbReference type="InterPro" id="IPR029058">
    <property type="entry name" value="AB_hydrolase_fold"/>
</dbReference>